<dbReference type="CDD" id="cd14792">
    <property type="entry name" value="GH27"/>
    <property type="match status" value="1"/>
</dbReference>
<evidence type="ECO:0000256" key="4">
    <source>
        <dbReference type="ARBA" id="ARBA00022729"/>
    </source>
</evidence>
<evidence type="ECO:0000313" key="12">
    <source>
        <dbReference type="Proteomes" id="UP000020773"/>
    </source>
</evidence>
<dbReference type="Gene3D" id="3.20.20.70">
    <property type="entry name" value="Aldolase class I"/>
    <property type="match status" value="1"/>
</dbReference>
<dbReference type="InterPro" id="IPR013783">
    <property type="entry name" value="Ig-like_fold"/>
</dbReference>
<reference evidence="11 12" key="1">
    <citation type="submission" date="2014-02" db="EMBL/GenBank/DDBJ databases">
        <authorList>
            <person name="Sears C."/>
            <person name="Carroll K."/>
            <person name="Sack B.R."/>
            <person name="Qadri F."/>
            <person name="Myers L.L."/>
            <person name="Chung G.-T."/>
            <person name="Escheverria P."/>
            <person name="Fraser C.M."/>
            <person name="Sadzewicz L."/>
            <person name="Shefchek K.A."/>
            <person name="Tallon L."/>
            <person name="Das S.P."/>
            <person name="Daugherty S."/>
            <person name="Mongodin E.F."/>
        </authorList>
    </citation>
    <scope>NUCLEOTIDE SEQUENCE [LARGE SCALE GENOMIC DNA]</scope>
    <source>
        <strain evidence="12">3998T(B)3</strain>
    </source>
</reference>
<dbReference type="PANTHER" id="PTHR11452:SF75">
    <property type="entry name" value="ALPHA-GALACTOSIDASE MEL1"/>
    <property type="match status" value="1"/>
</dbReference>
<dbReference type="GO" id="GO:0004557">
    <property type="term" value="F:alpha-galactosidase activity"/>
    <property type="evidence" value="ECO:0007669"/>
    <property type="project" value="UniProtKB-EC"/>
</dbReference>
<keyword evidence="4 9" id="KW-0732">Signal</keyword>
<accession>A0A015UZF2</accession>
<dbReference type="InterPro" id="IPR041233">
    <property type="entry name" value="Melibiase_C"/>
</dbReference>
<dbReference type="InterPro" id="IPR002241">
    <property type="entry name" value="Glyco_hydro_27"/>
</dbReference>
<dbReference type="SMR" id="A0A015UZF2"/>
<keyword evidence="6 8" id="KW-1015">Disulfide bond</keyword>
<dbReference type="GO" id="GO:0016052">
    <property type="term" value="P:carbohydrate catabolic process"/>
    <property type="evidence" value="ECO:0007669"/>
    <property type="project" value="UniProtKB-ARBA"/>
</dbReference>
<evidence type="ECO:0000256" key="7">
    <source>
        <dbReference type="ARBA" id="ARBA00023295"/>
    </source>
</evidence>
<dbReference type="Gene3D" id="2.60.40.1180">
    <property type="entry name" value="Golgi alpha-mannosidase II"/>
    <property type="match status" value="1"/>
</dbReference>
<evidence type="ECO:0000256" key="2">
    <source>
        <dbReference type="ARBA" id="ARBA00009743"/>
    </source>
</evidence>
<comment type="catalytic activity">
    <reaction evidence="1 8">
        <text>Hydrolysis of terminal, non-reducing alpha-D-galactose residues in alpha-D-galactosides, including galactose oligosaccharides, galactomannans and galactolipids.</text>
        <dbReference type="EC" id="3.2.1.22"/>
    </reaction>
</comment>
<evidence type="ECO:0000256" key="6">
    <source>
        <dbReference type="ARBA" id="ARBA00023157"/>
    </source>
</evidence>
<organism evidence="11 12">
    <name type="scientific">Bacteroides fragilis str. 3998T(B)3</name>
    <dbReference type="NCBI Taxonomy" id="1339316"/>
    <lineage>
        <taxon>Bacteria</taxon>
        <taxon>Pseudomonadati</taxon>
        <taxon>Bacteroidota</taxon>
        <taxon>Bacteroidia</taxon>
        <taxon>Bacteroidales</taxon>
        <taxon>Bacteroidaceae</taxon>
        <taxon>Bacteroides</taxon>
    </lineage>
</organism>
<evidence type="ECO:0000259" key="10">
    <source>
        <dbReference type="Pfam" id="PF17801"/>
    </source>
</evidence>
<name>A0A015UZF2_BACFG</name>
<dbReference type="GeneID" id="60369725"/>
<dbReference type="PRINTS" id="PR00740">
    <property type="entry name" value="GLHYDRLASE27"/>
</dbReference>
<dbReference type="EC" id="3.2.1.22" evidence="3 8"/>
<sequence>MKITSYVSFLYCLCLMLASPTVQASEVRTAIFEGKPCINPPHVVGNYPATPFLFYIPTSGERPIKWHAENLPKGLKLDKETGIIKGKVVEKGTYKVMLKAENALGTDTQELLINIGDELLLTPPMGWNSWNTFGRHLTEELLLQTADAMVENGMRDLGYAYINIDDFWQLPERGADGHIQIDKTKFPRGIKYVADYLHERGFKLGIYSDAADKTCGGVCGSYGYEEIDARDFASWGVDLLKYDYCNAPAGRVEAMERYEKMGRALRATDRSIVFSICEWGQREPWKWAKKVGGHLWRVSGDIGDLWNRSTDEKGGLRGILNILEINAPLSEYARPGGWNDPDMLVVGIGGKSKSIGYESEGCTNEQYQSHFALWCMMASPLLCGNDVRQMNDSTLQILLNKDLIAINQDPLGIQAERAIRADHYDVWVKPLSDGSKAIACLNRISGPVDVELNVKTVEGLSLDRVYDVIEGSLVAEASTGWVVKLAPGECKVFICK</sequence>
<dbReference type="InterPro" id="IPR013785">
    <property type="entry name" value="Aldolase_TIM"/>
</dbReference>
<dbReference type="RefSeq" id="WP_008770125.1">
    <property type="nucleotide sequence ID" value="NZ_JGDB01000281.1"/>
</dbReference>
<dbReference type="SUPFAM" id="SSF51011">
    <property type="entry name" value="Glycosyl hydrolase domain"/>
    <property type="match status" value="1"/>
</dbReference>
<dbReference type="PATRIC" id="fig|1339316.3.peg.4709"/>
<evidence type="ECO:0000256" key="3">
    <source>
        <dbReference type="ARBA" id="ARBA00012755"/>
    </source>
</evidence>
<feature type="chain" id="PRO_5001477767" description="Alpha-galactosidase" evidence="9">
    <location>
        <begin position="25"/>
        <end position="496"/>
    </location>
</feature>
<evidence type="ECO:0000313" key="11">
    <source>
        <dbReference type="EMBL" id="EXY88391.1"/>
    </source>
</evidence>
<evidence type="ECO:0000256" key="8">
    <source>
        <dbReference type="RuleBase" id="RU361168"/>
    </source>
</evidence>
<dbReference type="Pfam" id="PF16499">
    <property type="entry name" value="Melibiase_2"/>
    <property type="match status" value="1"/>
</dbReference>
<dbReference type="PANTHER" id="PTHR11452">
    <property type="entry name" value="ALPHA-GALACTOSIDASE/ALPHA-N-ACETYLGALACTOSAMINIDASE"/>
    <property type="match status" value="1"/>
</dbReference>
<keyword evidence="7 8" id="KW-0326">Glycosidase</keyword>
<dbReference type="FunFam" id="3.20.20.70:FF:000202">
    <property type="entry name" value="Alpha-galactosidase"/>
    <property type="match status" value="1"/>
</dbReference>
<evidence type="ECO:0000256" key="9">
    <source>
        <dbReference type="SAM" id="SignalP"/>
    </source>
</evidence>
<evidence type="ECO:0000256" key="1">
    <source>
        <dbReference type="ARBA" id="ARBA00001255"/>
    </source>
</evidence>
<proteinExistence type="inferred from homology"/>
<dbReference type="InterPro" id="IPR013780">
    <property type="entry name" value="Glyco_hydro_b"/>
</dbReference>
<dbReference type="Proteomes" id="UP000020773">
    <property type="component" value="Unassembled WGS sequence"/>
</dbReference>
<dbReference type="SUPFAM" id="SSF51445">
    <property type="entry name" value="(Trans)glycosidases"/>
    <property type="match status" value="1"/>
</dbReference>
<dbReference type="Pfam" id="PF05345">
    <property type="entry name" value="He_PIG"/>
    <property type="match status" value="1"/>
</dbReference>
<evidence type="ECO:0000256" key="5">
    <source>
        <dbReference type="ARBA" id="ARBA00022801"/>
    </source>
</evidence>
<dbReference type="Gene3D" id="2.60.40.10">
    <property type="entry name" value="Immunoglobulins"/>
    <property type="match status" value="1"/>
</dbReference>
<dbReference type="EMBL" id="JGDB01000281">
    <property type="protein sequence ID" value="EXY88391.1"/>
    <property type="molecule type" value="Genomic_DNA"/>
</dbReference>
<keyword evidence="5 8" id="KW-0378">Hydrolase</keyword>
<dbReference type="Pfam" id="PF17801">
    <property type="entry name" value="Melibiase_C"/>
    <property type="match status" value="1"/>
</dbReference>
<feature type="signal peptide" evidence="9">
    <location>
        <begin position="1"/>
        <end position="24"/>
    </location>
</feature>
<comment type="caution">
    <text evidence="11">The sequence shown here is derived from an EMBL/GenBank/DDBJ whole genome shotgun (WGS) entry which is preliminary data.</text>
</comment>
<dbReference type="InterPro" id="IPR017853">
    <property type="entry name" value="GH"/>
</dbReference>
<gene>
    <name evidence="11" type="ORF">M125_4964</name>
</gene>
<protein>
    <recommendedName>
        <fullName evidence="3 8">Alpha-galactosidase</fullName>
        <ecNumber evidence="3 8">3.2.1.22</ecNumber>
    </recommendedName>
    <alternativeName>
        <fullName evidence="8">Melibiase</fullName>
    </alternativeName>
</protein>
<dbReference type="AlphaFoldDB" id="A0A015UZF2"/>
<comment type="similarity">
    <text evidence="2 8">Belongs to the glycosyl hydrolase 27 family.</text>
</comment>
<feature type="domain" description="Alpha galactosidase C-terminal" evidence="10">
    <location>
        <begin position="423"/>
        <end position="493"/>
    </location>
</feature>